<feature type="region of interest" description="Disordered" evidence="1">
    <location>
        <begin position="789"/>
        <end position="818"/>
    </location>
</feature>
<protein>
    <submittedName>
        <fullName evidence="2">Uncharacterized protein</fullName>
    </submittedName>
</protein>
<feature type="region of interest" description="Disordered" evidence="1">
    <location>
        <begin position="1"/>
        <end position="41"/>
    </location>
</feature>
<accession>A0A067LWR1</accession>
<evidence type="ECO:0000313" key="3">
    <source>
        <dbReference type="Proteomes" id="UP000027195"/>
    </source>
</evidence>
<feature type="compositionally biased region" description="Polar residues" evidence="1">
    <location>
        <begin position="467"/>
        <end position="476"/>
    </location>
</feature>
<organism evidence="2 3">
    <name type="scientific">Botryobasidium botryosum (strain FD-172 SS1)</name>
    <dbReference type="NCBI Taxonomy" id="930990"/>
    <lineage>
        <taxon>Eukaryota</taxon>
        <taxon>Fungi</taxon>
        <taxon>Dikarya</taxon>
        <taxon>Basidiomycota</taxon>
        <taxon>Agaricomycotina</taxon>
        <taxon>Agaricomycetes</taxon>
        <taxon>Cantharellales</taxon>
        <taxon>Botryobasidiaceae</taxon>
        <taxon>Botryobasidium</taxon>
    </lineage>
</organism>
<evidence type="ECO:0000256" key="1">
    <source>
        <dbReference type="SAM" id="MobiDB-lite"/>
    </source>
</evidence>
<sequence>MRNSNVPSSVKAGYPRNSTRTSSNRSLASVGSQSSGSFRGSSMAGVGYTFGVREHSQHADAHRPITPERFYSLSTSMAFTSNTDQHGGAAAQTSFPTTPLMSTVLDDDLMMQSFTPQQAKRASLALGEALKELGRAHGKEDPDIEAEDTVLTPRSPLTTTRTMPGSFTPSSFSNPAARMTTVESWVEDDDRETKYYSTRGSTASTSLSVYRFGNTSPPPASESRIPGYIPGMHRPITPRDFDSDDQQSHSQSNSTTPRALSPPIPLHQYSPPAQVPERPLLPSSILTHSRRGSNASTRPMMSARSSSPTSPTSSTPRASRVHHPAEERSRGDTPTHDVSLPAISPTHSSSLMDRRRPSSPLANLSFQAIAASRSEAAAALPIPVVSSPLSASDQPQQRQRHLSTDEKASTLGRAGEHSRSNSSISRAERPVLSNIPRPARSKSPSKSPISPSKLPESPVLDNARNGAGQSVQSFLNFSGGAESEQKEVNGHRYRGSNVSGKSSIYTPPRATTRSPTSMRSSMSPTKSPAPSGKVLTPGRASTPAQPISPARSPTPGRSTTPVRAPGRHHQQASISSSLNDFDQQDARSISNGISNGKTSPKPPSHFSTFSSGTHRNPLILSPLLNSSRSSIVSAGSSYHSWEGEEAKGDILVEYDSLALAWDEVREKPRTSGDPREQILLPSPQSKQEDYFSVLPGITKNDIASIQTRLVNAALAKRAAPSLPRAHSPHNKRRPSMVSTRSYGQDIEYSNIPMRVITPPTPLPISEHRRTSSQASENALKANALLQSVMDSIPAPPSPGVAAPTAPVRPPTEQTNSESLKALNEALFGREDVNLPSRAPTSHPLHQLCQRALIRHPKNQRPA</sequence>
<dbReference type="AlphaFoldDB" id="A0A067LWR1"/>
<feature type="region of interest" description="Disordered" evidence="1">
    <location>
        <begin position="155"/>
        <end position="175"/>
    </location>
</feature>
<feature type="compositionally biased region" description="Low complexity" evidence="1">
    <location>
        <begin position="295"/>
        <end position="318"/>
    </location>
</feature>
<proteinExistence type="predicted"/>
<feature type="compositionally biased region" description="Polar residues" evidence="1">
    <location>
        <begin position="163"/>
        <end position="174"/>
    </location>
</feature>
<feature type="compositionally biased region" description="Low complexity" evidence="1">
    <location>
        <begin position="436"/>
        <end position="458"/>
    </location>
</feature>
<dbReference type="Proteomes" id="UP000027195">
    <property type="component" value="Unassembled WGS sequence"/>
</dbReference>
<feature type="region of interest" description="Disordered" evidence="1">
    <location>
        <begin position="208"/>
        <end position="359"/>
    </location>
</feature>
<name>A0A067LWR1_BOTB1</name>
<feature type="compositionally biased region" description="Low complexity" evidence="1">
    <location>
        <begin position="506"/>
        <end position="528"/>
    </location>
</feature>
<dbReference type="OrthoDB" id="3252869at2759"/>
<feature type="region of interest" description="Disordered" evidence="1">
    <location>
        <begin position="386"/>
        <end position="612"/>
    </location>
</feature>
<dbReference type="EMBL" id="KL198125">
    <property type="protein sequence ID" value="KDQ06735.1"/>
    <property type="molecule type" value="Genomic_DNA"/>
</dbReference>
<feature type="compositionally biased region" description="Basic and acidic residues" evidence="1">
    <location>
        <begin position="402"/>
        <end position="419"/>
    </location>
</feature>
<feature type="compositionally biased region" description="Basic and acidic residues" evidence="1">
    <location>
        <begin position="323"/>
        <end position="335"/>
    </location>
</feature>
<evidence type="ECO:0000313" key="2">
    <source>
        <dbReference type="EMBL" id="KDQ06735.1"/>
    </source>
</evidence>
<feature type="compositionally biased region" description="Low complexity" evidence="1">
    <location>
        <begin position="16"/>
        <end position="41"/>
    </location>
</feature>
<dbReference type="STRING" id="930990.A0A067LWR1"/>
<feature type="compositionally biased region" description="Polar residues" evidence="1">
    <location>
        <begin position="496"/>
        <end position="505"/>
    </location>
</feature>
<dbReference type="InParanoid" id="A0A067LWR1"/>
<feature type="compositionally biased region" description="Polar residues" evidence="1">
    <location>
        <begin position="571"/>
        <end position="598"/>
    </location>
</feature>
<keyword evidence="3" id="KW-1185">Reference proteome</keyword>
<gene>
    <name evidence="2" type="ORF">BOTBODRAFT_243388</name>
</gene>
<dbReference type="HOGENOM" id="CLU_332028_0_0_1"/>
<reference evidence="3" key="1">
    <citation type="journal article" date="2014" name="Proc. Natl. Acad. Sci. U.S.A.">
        <title>Extensive sampling of basidiomycete genomes demonstrates inadequacy of the white-rot/brown-rot paradigm for wood decay fungi.</title>
        <authorList>
            <person name="Riley R."/>
            <person name="Salamov A.A."/>
            <person name="Brown D.W."/>
            <person name="Nagy L.G."/>
            <person name="Floudas D."/>
            <person name="Held B.W."/>
            <person name="Levasseur A."/>
            <person name="Lombard V."/>
            <person name="Morin E."/>
            <person name="Otillar R."/>
            <person name="Lindquist E.A."/>
            <person name="Sun H."/>
            <person name="LaButti K.M."/>
            <person name="Schmutz J."/>
            <person name="Jabbour D."/>
            <person name="Luo H."/>
            <person name="Baker S.E."/>
            <person name="Pisabarro A.G."/>
            <person name="Walton J.D."/>
            <person name="Blanchette R.A."/>
            <person name="Henrissat B."/>
            <person name="Martin F."/>
            <person name="Cullen D."/>
            <person name="Hibbett D.S."/>
            <person name="Grigoriev I.V."/>
        </authorList>
    </citation>
    <scope>NUCLEOTIDE SEQUENCE [LARGE SCALE GENOMIC DNA]</scope>
    <source>
        <strain evidence="3">FD-172 SS1</strain>
    </source>
</reference>
<feature type="compositionally biased region" description="Polar residues" evidence="1">
    <location>
        <begin position="387"/>
        <end position="397"/>
    </location>
</feature>